<evidence type="ECO:0000256" key="1">
    <source>
        <dbReference type="SAM" id="Phobius"/>
    </source>
</evidence>
<evidence type="ECO:0000313" key="2">
    <source>
        <dbReference type="EMBL" id="ABY63238.1"/>
    </source>
</evidence>
<evidence type="ECO:0000313" key="3">
    <source>
        <dbReference type="Proteomes" id="UP000002421"/>
    </source>
</evidence>
<proteinExistence type="predicted"/>
<dbReference type="Proteomes" id="UP000002421">
    <property type="component" value="Segment"/>
</dbReference>
<sequence>MSYALIGFLMTLSLILLIGWVGMGFKSKVDRVVHTRVGFALLFSVAITVYANLITLSVELAK</sequence>
<organism evidence="2 3">
    <name type="scientific">Pseudomonas phage 201phi2-1</name>
    <name type="common">Pseudomonas chlororaphis phage 201phi2-1</name>
    <dbReference type="NCBI Taxonomy" id="198110"/>
    <lineage>
        <taxon>Viruses</taxon>
        <taxon>Duplodnaviria</taxon>
        <taxon>Heunggongvirae</taxon>
        <taxon>Uroviricota</taxon>
        <taxon>Caudoviricetes</taxon>
        <taxon>Chimalliviridae</taxon>
        <taxon>Serwervirus</taxon>
        <taxon>Serwervirus 201phi21</taxon>
    </lineage>
</organism>
<organismHost>
    <name type="scientific">Pseudomonas chlororaphis</name>
    <dbReference type="NCBI Taxonomy" id="587753"/>
</organismHost>
<dbReference type="KEGG" id="vg:6372688"/>
<reference evidence="2 3" key="1">
    <citation type="journal article" date="2008" name="Virology">
        <title>Characterization of Pseudomonas chlororaphis myovirus 201varphi2-1 via genomic sequencing, mass spectrometry, and electron microscopy.</title>
        <authorList>
            <person name="Thomas J.A."/>
            <person name="Rolando M.R."/>
            <person name="Carroll C.A."/>
            <person name="Shen P.S."/>
            <person name="Belnap D.M."/>
            <person name="Weintraub S.T."/>
            <person name="Serwer P."/>
            <person name="Hardies S.C."/>
        </authorList>
    </citation>
    <scope>NUCLEOTIDE SEQUENCE</scope>
</reference>
<feature type="transmembrane region" description="Helical" evidence="1">
    <location>
        <begin position="37"/>
        <end position="58"/>
    </location>
</feature>
<keyword evidence="1" id="KW-0472">Membrane</keyword>
<keyword evidence="1" id="KW-1133">Transmembrane helix</keyword>
<protein>
    <submittedName>
        <fullName evidence="2">Uncharacterized protein</fullName>
    </submittedName>
</protein>
<accession>B3FJS3</accession>
<gene>
    <name evidence="2" type="ORF">201phi2-1p414</name>
</gene>
<feature type="transmembrane region" description="Helical" evidence="1">
    <location>
        <begin position="6"/>
        <end position="25"/>
    </location>
</feature>
<name>B3FJS3_BP201</name>
<dbReference type="RefSeq" id="YP_001957134.1">
    <property type="nucleotide sequence ID" value="NC_010821.1"/>
</dbReference>
<dbReference type="EMBL" id="EU197055">
    <property type="protein sequence ID" value="ABY63238.1"/>
    <property type="molecule type" value="Genomic_DNA"/>
</dbReference>
<keyword evidence="1" id="KW-0812">Transmembrane</keyword>
<keyword evidence="3" id="KW-1185">Reference proteome</keyword>